<evidence type="ECO:0000256" key="1">
    <source>
        <dbReference type="SAM" id="MobiDB-lite"/>
    </source>
</evidence>
<dbReference type="EMBL" id="KN122714">
    <property type="protein sequence ID" value="KFO28642.1"/>
    <property type="molecule type" value="Genomic_DNA"/>
</dbReference>
<evidence type="ECO:0000313" key="3">
    <source>
        <dbReference type="Proteomes" id="UP000028990"/>
    </source>
</evidence>
<feature type="region of interest" description="Disordered" evidence="1">
    <location>
        <begin position="11"/>
        <end position="38"/>
    </location>
</feature>
<sequence>MKNLMNFEGKGFKGAQGSDRPCWMSFSTTHGREIQMPM</sequence>
<proteinExistence type="predicted"/>
<keyword evidence="3" id="KW-1185">Reference proteome</keyword>
<dbReference type="AlphaFoldDB" id="A0A091DC48"/>
<reference evidence="2 3" key="1">
    <citation type="submission" date="2013-11" db="EMBL/GenBank/DDBJ databases">
        <title>The Damaraland mole rat (Fukomys damarensis) genome and evolution of African mole rats.</title>
        <authorList>
            <person name="Gladyshev V.N."/>
            <person name="Fang X."/>
        </authorList>
    </citation>
    <scope>NUCLEOTIDE SEQUENCE [LARGE SCALE GENOMIC DNA]</scope>
    <source>
        <tissue evidence="2">Liver</tissue>
    </source>
</reference>
<protein>
    <submittedName>
        <fullName evidence="2">Uncharacterized protein</fullName>
    </submittedName>
</protein>
<gene>
    <name evidence="2" type="ORF">H920_09987</name>
</gene>
<organism evidence="2 3">
    <name type="scientific">Fukomys damarensis</name>
    <name type="common">Damaraland mole rat</name>
    <name type="synonym">Cryptomys damarensis</name>
    <dbReference type="NCBI Taxonomy" id="885580"/>
    <lineage>
        <taxon>Eukaryota</taxon>
        <taxon>Metazoa</taxon>
        <taxon>Chordata</taxon>
        <taxon>Craniata</taxon>
        <taxon>Vertebrata</taxon>
        <taxon>Euteleostomi</taxon>
        <taxon>Mammalia</taxon>
        <taxon>Eutheria</taxon>
        <taxon>Euarchontoglires</taxon>
        <taxon>Glires</taxon>
        <taxon>Rodentia</taxon>
        <taxon>Hystricomorpha</taxon>
        <taxon>Bathyergidae</taxon>
        <taxon>Fukomys</taxon>
    </lineage>
</organism>
<name>A0A091DC48_FUKDA</name>
<dbReference type="Proteomes" id="UP000028990">
    <property type="component" value="Unassembled WGS sequence"/>
</dbReference>
<evidence type="ECO:0000313" key="2">
    <source>
        <dbReference type="EMBL" id="KFO28642.1"/>
    </source>
</evidence>
<accession>A0A091DC48</accession>